<dbReference type="Ensembl" id="ENSMUST00000110749.4">
    <property type="protein sequence ID" value="ENSMUSP00000106377.4"/>
    <property type="gene ID" value="ENSMUSG00000079113.4"/>
</dbReference>
<dbReference type="GO" id="GO:0061844">
    <property type="term" value="P:antimicrobial humoral immune response mediated by antimicrobial peptide"/>
    <property type="evidence" value="ECO:0000318"/>
    <property type="project" value="GO_Central"/>
</dbReference>
<evidence type="ECO:0000259" key="9">
    <source>
        <dbReference type="SMART" id="SM01418"/>
    </source>
</evidence>
<dbReference type="eggNOG" id="ENOG502TF4X">
    <property type="taxonomic scope" value="Eukaryota"/>
</dbReference>
<dbReference type="InterPro" id="IPR002366">
    <property type="entry name" value="Alpha-defensin_N"/>
</dbReference>
<evidence type="ECO:0000256" key="3">
    <source>
        <dbReference type="ARBA" id="ARBA00022525"/>
    </source>
</evidence>
<dbReference type="GO" id="GO:0019731">
    <property type="term" value="P:antibacterial humoral response"/>
    <property type="evidence" value="ECO:0000318"/>
    <property type="project" value="GO_Central"/>
</dbReference>
<dbReference type="BioGRID-ORCS" id="665927">
    <property type="hits" value="1 hit in 31 CRISPR screens"/>
</dbReference>
<dbReference type="GO" id="GO:0042582">
    <property type="term" value="C:azurophil granule"/>
    <property type="evidence" value="ECO:0000266"/>
    <property type="project" value="GO_Central"/>
</dbReference>
<dbReference type="GeneTree" id="ENSGT00940000153268"/>
<dbReference type="Ensembl" id="ENSMUST00000110752.4">
    <property type="protein sequence ID" value="ENSMUSP00000106380.4"/>
    <property type="gene ID" value="ENSMUSG00000079114.4"/>
</dbReference>
<keyword evidence="5 8" id="KW-0732">Signal</keyword>
<dbReference type="GO" id="GO:0050829">
    <property type="term" value="P:defense response to Gram-negative bacterium"/>
    <property type="evidence" value="ECO:0000318"/>
    <property type="project" value="GO_Central"/>
</dbReference>
<dbReference type="RefSeq" id="NP_001170997.1">
    <property type="nucleotide sequence ID" value="NM_001177526.1"/>
</dbReference>
<dbReference type="STRING" id="10090.ENSMUSP00000106377"/>
<organism evidence="11 14">
    <name type="scientific">Mus musculus</name>
    <name type="common">Mouse</name>
    <dbReference type="NCBI Taxonomy" id="10090"/>
    <lineage>
        <taxon>Eukaryota</taxon>
        <taxon>Metazoa</taxon>
        <taxon>Chordata</taxon>
        <taxon>Craniata</taxon>
        <taxon>Vertebrata</taxon>
        <taxon>Euteleostomi</taxon>
        <taxon>Mammalia</taxon>
        <taxon>Eutheria</taxon>
        <taxon>Euarchontoglires</taxon>
        <taxon>Glires</taxon>
        <taxon>Rodentia</taxon>
        <taxon>Myomorpha</taxon>
        <taxon>Muroidea</taxon>
        <taxon>Muridae</taxon>
        <taxon>Murinae</taxon>
        <taxon>Mus</taxon>
        <taxon>Mus</taxon>
    </lineage>
</organism>
<dbReference type="GO" id="GO:0051673">
    <property type="term" value="P:disruption of plasma membrane integrity in another organism"/>
    <property type="evidence" value="ECO:0000318"/>
    <property type="project" value="GO_Central"/>
</dbReference>
<dbReference type="GO" id="GO:0050830">
    <property type="term" value="P:defense response to Gram-positive bacterium"/>
    <property type="evidence" value="ECO:0000318"/>
    <property type="project" value="GO_Central"/>
</dbReference>
<name>D3YX03_MOUSE</name>
<dbReference type="Reactome" id="R-MMU-6798695">
    <property type="pathway name" value="Neutrophil degranulation"/>
</dbReference>
<dbReference type="BioGRID-ORCS" id="665956">
    <property type="hits" value="1 hit in 30 CRISPR screens"/>
</dbReference>
<evidence type="ECO:0000256" key="1">
    <source>
        <dbReference type="ARBA" id="ARBA00004613"/>
    </source>
</evidence>
<reference evidence="11" key="2">
    <citation type="journal article" date="2011" name="PLoS Biol.">
        <title>Modernizing reference genome assemblies.</title>
        <authorList>
            <person name="Church D.M."/>
            <person name="Schneider V.A."/>
            <person name="Graves T."/>
            <person name="Auger K."/>
            <person name="Cunningham F."/>
            <person name="Bouk N."/>
            <person name="Chen H.C."/>
            <person name="Agarwala R."/>
            <person name="McLaren W.M."/>
            <person name="Ritchie G.R."/>
            <person name="Albracht D."/>
            <person name="Kremitzki M."/>
            <person name="Rock S."/>
            <person name="Kotkiewicz H."/>
            <person name="Kremitzki C."/>
            <person name="Wollam A."/>
            <person name="Trani L."/>
            <person name="Fulton L."/>
            <person name="Fulton R."/>
            <person name="Matthews L."/>
            <person name="Whitehead S."/>
            <person name="Chow W."/>
            <person name="Torrance J."/>
            <person name="Dunn M."/>
            <person name="Harden G."/>
            <person name="Threadgold G."/>
            <person name="Wood J."/>
            <person name="Collins J."/>
            <person name="Heath P."/>
            <person name="Griffiths G."/>
            <person name="Pelan S."/>
            <person name="Grafham D."/>
            <person name="Eichler E.E."/>
            <person name="Weinstock G."/>
            <person name="Mardis E.R."/>
            <person name="Wilson R.K."/>
            <person name="Howe K."/>
            <person name="Flicek P."/>
            <person name="Hubbard T."/>
        </authorList>
    </citation>
    <scope>NUCLEOTIDE SEQUENCE [LARGE SCALE GENOMIC DNA]</scope>
    <source>
        <strain evidence="11">C57BL/6J</strain>
    </source>
</reference>
<dbReference type="ProteomicsDB" id="342774"/>
<dbReference type="InterPro" id="IPR016327">
    <property type="entry name" value="Alpha-defensin"/>
</dbReference>
<dbReference type="AlphaFoldDB" id="D3YX03"/>
<dbReference type="Pfam" id="PF00879">
    <property type="entry name" value="Defensin_propep"/>
    <property type="match status" value="1"/>
</dbReference>
<dbReference type="GlyGen" id="D3YX03">
    <property type="glycosylation" value="1 site"/>
</dbReference>
<dbReference type="AGR" id="MGI:3645033"/>
<dbReference type="GO" id="GO:0140911">
    <property type="term" value="F:pore-forming activity"/>
    <property type="evidence" value="ECO:0000266"/>
    <property type="project" value="GO_Central"/>
</dbReference>
<dbReference type="Reactome" id="R-MMU-1461973">
    <property type="pathway name" value="Defensins"/>
</dbReference>
<dbReference type="GO" id="GO:0042803">
    <property type="term" value="F:protein homodimerization activity"/>
    <property type="evidence" value="ECO:0000266"/>
    <property type="project" value="GO_Central"/>
</dbReference>
<dbReference type="Proteomes" id="UP000000589">
    <property type="component" value="Chromosome 8"/>
</dbReference>
<dbReference type="VEuPathDB" id="HostDB:ENSMUSG00000079114"/>
<feature type="chain" id="PRO_5015088520" evidence="8">
    <location>
        <begin position="20"/>
        <end position="116"/>
    </location>
</feature>
<keyword evidence="15" id="KW-1267">Proteomics identification</keyword>
<evidence type="ECO:0000313" key="11">
    <source>
        <dbReference type="Ensembl" id="ENSMUSP00000106380.4"/>
    </source>
</evidence>
<protein>
    <submittedName>
        <fullName evidence="11">Defensin, alpha, 42</fullName>
    </submittedName>
    <submittedName>
        <fullName evidence="10">Defensin, alpha, 43</fullName>
    </submittedName>
</protein>
<reference evidence="11 14" key="1">
    <citation type="journal article" date="2009" name="PLoS Biol.">
        <title>Lineage-specific biology revealed by a finished genome assembly of the mouse.</title>
        <authorList>
            <consortium name="Mouse Genome Sequencing Consortium"/>
            <person name="Church D.M."/>
            <person name="Goodstadt L."/>
            <person name="Hillier L.W."/>
            <person name="Zody M.C."/>
            <person name="Goldstein S."/>
            <person name="She X."/>
            <person name="Bult C.J."/>
            <person name="Agarwala R."/>
            <person name="Cherry J.L."/>
            <person name="DiCuccio M."/>
            <person name="Hlavina W."/>
            <person name="Kapustin Y."/>
            <person name="Meric P."/>
            <person name="Maglott D."/>
            <person name="Birtle Z."/>
            <person name="Marques A.C."/>
            <person name="Graves T."/>
            <person name="Zhou S."/>
            <person name="Teague B."/>
            <person name="Potamousis K."/>
            <person name="Churas C."/>
            <person name="Place M."/>
            <person name="Herschleb J."/>
            <person name="Runnheim R."/>
            <person name="Forrest D."/>
            <person name="Amos-Landgraf J."/>
            <person name="Schwartz D.C."/>
            <person name="Cheng Z."/>
            <person name="Lindblad-Toh K."/>
            <person name="Eichler E.E."/>
            <person name="Ponting C.P."/>
        </authorList>
    </citation>
    <scope>NUCLEOTIDE SEQUENCE [LARGE SCALE GENOMIC DNA]</scope>
    <source>
        <strain evidence="11 14">C57BL/6J</strain>
    </source>
</reference>
<evidence type="ECO:0000313" key="12">
    <source>
        <dbReference type="MGI" id="MGI:3645033"/>
    </source>
</evidence>
<dbReference type="MGI" id="MGI:3645033">
    <property type="gene designation" value="Defa42"/>
</dbReference>
<proteinExistence type="evidence at protein level"/>
<keyword evidence="14" id="KW-1185">Reference proteome</keyword>
<dbReference type="KEGG" id="mmu:665956"/>
<dbReference type="GO" id="GO:0005615">
    <property type="term" value="C:extracellular space"/>
    <property type="evidence" value="ECO:0000266"/>
    <property type="project" value="GO_Central"/>
</dbReference>
<reference evidence="11" key="3">
    <citation type="submission" date="2025-05" db="UniProtKB">
        <authorList>
            <consortium name="Ensembl"/>
        </authorList>
    </citation>
    <scope>IDENTIFICATION</scope>
    <source>
        <strain evidence="11">C57BL/6J</strain>
    </source>
</reference>
<evidence type="ECO:0000256" key="2">
    <source>
        <dbReference type="ARBA" id="ARBA00006519"/>
    </source>
</evidence>
<evidence type="ECO:0000313" key="14">
    <source>
        <dbReference type="Proteomes" id="UP000000589"/>
    </source>
</evidence>
<gene>
    <name evidence="11 12" type="primary">Defa42</name>
    <name evidence="10 13" type="synonym">Defa43</name>
    <name evidence="12" type="synonym">Gm7849</name>
    <name evidence="13" type="synonym">Gm7861</name>
</gene>
<dbReference type="PANTHER" id="PTHR11876:SF2">
    <property type="entry name" value="ALPHA-DEFENSIN 1-RELATED"/>
    <property type="match status" value="1"/>
</dbReference>
<dbReference type="VEuPathDB" id="HostDB:ENSMUSG00000079113"/>
<evidence type="ECO:0000256" key="7">
    <source>
        <dbReference type="SAM" id="MobiDB-lite"/>
    </source>
</evidence>
<dbReference type="AGR" id="MGI:3648003"/>
<feature type="region of interest" description="Disordered" evidence="7">
    <location>
        <begin position="21"/>
        <end position="45"/>
    </location>
</feature>
<dbReference type="RefSeq" id="NP_001170989.1">
    <property type="nucleotide sequence ID" value="NM_001177518.1"/>
</dbReference>
<evidence type="ECO:0000313" key="13">
    <source>
        <dbReference type="MGI" id="MGI:3648003"/>
    </source>
</evidence>
<keyword evidence="3" id="KW-0964">Secreted</keyword>
<keyword evidence="6" id="KW-0211">Defensin</keyword>
<evidence type="ECO:0000256" key="8">
    <source>
        <dbReference type="SAM" id="SignalP"/>
    </source>
</evidence>
<dbReference type="Bgee" id="ENSMUSG00000079113">
    <property type="expression patterns" value="Expressed in ileum and 12 other cell types or tissues"/>
</dbReference>
<keyword evidence="4" id="KW-0929">Antimicrobial</keyword>
<dbReference type="MGI" id="MGI:3648003">
    <property type="gene designation" value="Defa43"/>
</dbReference>
<dbReference type="CTD" id="665927"/>
<evidence type="ECO:0000256" key="6">
    <source>
        <dbReference type="ARBA" id="ARBA00022940"/>
    </source>
</evidence>
<dbReference type="GO" id="GO:0045087">
    <property type="term" value="P:innate immune response"/>
    <property type="evidence" value="ECO:0000318"/>
    <property type="project" value="GO_Central"/>
</dbReference>
<dbReference type="UCSC" id="uc012gaw.1">
    <property type="organism name" value="mouse"/>
</dbReference>
<dbReference type="CTD" id="665956"/>
<feature type="signal peptide" evidence="8">
    <location>
        <begin position="1"/>
        <end position="19"/>
    </location>
</feature>
<dbReference type="PIRSF" id="PIRSF001875">
    <property type="entry name" value="Alpha-defensin"/>
    <property type="match status" value="1"/>
</dbReference>
<dbReference type="GeneID" id="665956"/>
<evidence type="ECO:0000313" key="10">
    <source>
        <dbReference type="Ensembl" id="ENSMUSP00000106377.4"/>
    </source>
</evidence>
<evidence type="ECO:0000256" key="5">
    <source>
        <dbReference type="ARBA" id="ARBA00022729"/>
    </source>
</evidence>
<feature type="domain" description="Alpha-defensin N-terminal" evidence="9">
    <location>
        <begin position="1"/>
        <end position="51"/>
    </location>
</feature>
<accession>D3YX03</accession>
<dbReference type="GeneID" id="665927"/>
<dbReference type="OrthoDB" id="9634947at2759"/>
<dbReference type="SMART" id="SM01418">
    <property type="entry name" value="Defensin_propep"/>
    <property type="match status" value="1"/>
</dbReference>
<dbReference type="PANTHER" id="PTHR11876">
    <property type="entry name" value="ALPHA-DEFENSIN 1"/>
    <property type="match status" value="1"/>
</dbReference>
<dbReference type="KEGG" id="mmu:665927"/>
<evidence type="ECO:0007829" key="15">
    <source>
        <dbReference type="PeptideAtlas" id="D3YX03"/>
    </source>
</evidence>
<dbReference type="Reactome" id="R-MMU-1462054">
    <property type="pathway name" value="Alpha-defensins"/>
</dbReference>
<evidence type="ECO:0000256" key="4">
    <source>
        <dbReference type="ARBA" id="ARBA00022529"/>
    </source>
</evidence>
<dbReference type="HOGENOM" id="CLU_160803_1_0_1"/>
<comment type="subcellular location">
    <subcellularLocation>
        <location evidence="1">Secreted</location>
    </subcellularLocation>
</comment>
<comment type="similarity">
    <text evidence="2">Belongs to the alpha-defensin family.</text>
</comment>
<dbReference type="PaxDb" id="10090-ENSMUSP00000106377"/>
<sequence length="116" mass="12799">MKTLVLLSALALLALQVQADPIQNTDEETKTQEQPGEEDQAVSVSFGGTEGSALQDVAQRRFPWCRKCRVCQKCEVCQKCPVCPTCPQCPKQPLCKERQNKTAITTQAPNTHHKGC</sequence>